<dbReference type="Proteomes" id="UP000004508">
    <property type="component" value="Unassembled WGS sequence"/>
</dbReference>
<evidence type="ECO:0000313" key="6">
    <source>
        <dbReference type="Proteomes" id="UP000004508"/>
    </source>
</evidence>
<dbReference type="InterPro" id="IPR027417">
    <property type="entry name" value="P-loop_NTPase"/>
</dbReference>
<evidence type="ECO:0000256" key="1">
    <source>
        <dbReference type="ARBA" id="ARBA00023125"/>
    </source>
</evidence>
<reference evidence="5 6" key="1">
    <citation type="journal article" date="2011" name="Stand. Genomic Sci.">
        <title>Non-contiguous finished genome sequence and contextual data of the filamentous soil bacterium Ktedonobacter racemifer type strain (SOSP1-21).</title>
        <authorList>
            <person name="Chang Y.J."/>
            <person name="Land M."/>
            <person name="Hauser L."/>
            <person name="Chertkov O."/>
            <person name="Del Rio T.G."/>
            <person name="Nolan M."/>
            <person name="Copeland A."/>
            <person name="Tice H."/>
            <person name="Cheng J.F."/>
            <person name="Lucas S."/>
            <person name="Han C."/>
            <person name="Goodwin L."/>
            <person name="Pitluck S."/>
            <person name="Ivanova N."/>
            <person name="Ovchinikova G."/>
            <person name="Pati A."/>
            <person name="Chen A."/>
            <person name="Palaniappan K."/>
            <person name="Mavromatis K."/>
            <person name="Liolios K."/>
            <person name="Brettin T."/>
            <person name="Fiebig A."/>
            <person name="Rohde M."/>
            <person name="Abt B."/>
            <person name="Goker M."/>
            <person name="Detter J.C."/>
            <person name="Woyke T."/>
            <person name="Bristow J."/>
            <person name="Eisen J.A."/>
            <person name="Markowitz V."/>
            <person name="Hugenholtz P."/>
            <person name="Kyrpides N.C."/>
            <person name="Klenk H.P."/>
            <person name="Lapidus A."/>
        </authorList>
    </citation>
    <scope>NUCLEOTIDE SEQUENCE [LARGE SCALE GENOMIC DNA]</scope>
    <source>
        <strain evidence="6">DSM 44963</strain>
    </source>
</reference>
<sequence length="922" mass="102266">MTTRRIPNVLLKQAREEKGWTQRRLALELDVDEKTVQSWERGTRFPSLEYRKQLSDLLGKPLEQLGLLPLEKQKQPASQEMLSAPSTGDLSFTLQKVQLSSMLLEKGDFLSSSKRQLISRNDVNRQRMLTRVFNFWISGVLAHSLYQHNLLPLALQEQPDVLVNPWQDTVRESMLPAKPLPEGTHITHMYEEADGELLILGEPGAGKTTLLLELTNHLLQQARQDALSPLPIVFNLSSWGKKRTSLHVWLLDELHTKYQVPHQVARRWIEDEQLALLLDGLDEMQATHRLACIEAINQYRQVHGLVPVVVCSRTAEYLNQPVRLVLNKAISIQPLSAQQVNKYVERGGEALIALKVAMQRDPGLQELAENPLMLTTLAMTYHGESAAEQILPDSSVLIHYLVFETYVKRVLQRRGSKGQYTPQQTKRYLTWLAKQMQEHAMTEFYLERLQPDWLPPSLLQNYRLLIIRVVFGLEIFVNSSVLGMFRGDSLPDQPGLFSWLGGGHGNTLLDWMAPGLGGGIRGVTSLMIAVGFVMILVVLLVQRRTIPTLSKALVIRGLRSATRSALAVGSVVGVFSGCILGFSGGIGYGLYRGVGTGLFAGLLISMMRILMTLLRSEAETQQSKSYSFSLSTRLVNIVCFSICGACGFGSIYAWQFGHINHFVVIYALIIGFFFGIVAGAANGIDIIPGLGVSIKPAEIVKWEAPWSQTGNLIRQGSLLGGVILGGVVLMLTSISSSFYGWHYGVQFGLIYGVIVGCIGSIAAMFTGFFSAGWLSELIDDQRQFVKPNEGIRRSIRHALFAGGIFGSVGGLTGGVICSMAFGLAGIPGWPILGAGFAIAIGIVFAHKFFAFYGGIAWLEHYVLRALLWLKGEIPWNYVAFLDYAAERILLRKVAGGYMFFHRLLLDYFASAHTDTPLSEHLL</sequence>
<feature type="transmembrane region" description="Helical" evidence="2">
    <location>
        <begin position="659"/>
        <end position="681"/>
    </location>
</feature>
<keyword evidence="1" id="KW-0238">DNA-binding</keyword>
<dbReference type="CDD" id="cd00093">
    <property type="entry name" value="HTH_XRE"/>
    <property type="match status" value="1"/>
</dbReference>
<feature type="transmembrane region" description="Helical" evidence="2">
    <location>
        <begin position="565"/>
        <end position="588"/>
    </location>
</feature>
<dbReference type="Gene3D" id="1.10.260.40">
    <property type="entry name" value="lambda repressor-like DNA-binding domains"/>
    <property type="match status" value="1"/>
</dbReference>
<name>D6TWY5_KTERA</name>
<dbReference type="InterPro" id="IPR007111">
    <property type="entry name" value="NACHT_NTPase"/>
</dbReference>
<feature type="transmembrane region" description="Helical" evidence="2">
    <location>
        <begin position="747"/>
        <end position="774"/>
    </location>
</feature>
<evidence type="ECO:0000256" key="2">
    <source>
        <dbReference type="SAM" id="Phobius"/>
    </source>
</evidence>
<dbReference type="AlphaFoldDB" id="D6TWY5"/>
<evidence type="ECO:0000259" key="4">
    <source>
        <dbReference type="PROSITE" id="PS50943"/>
    </source>
</evidence>
<keyword evidence="2" id="KW-1133">Transmembrane helix</keyword>
<dbReference type="PROSITE" id="PS50837">
    <property type="entry name" value="NACHT"/>
    <property type="match status" value="1"/>
</dbReference>
<dbReference type="SUPFAM" id="SSF52540">
    <property type="entry name" value="P-loop containing nucleoside triphosphate hydrolases"/>
    <property type="match status" value="1"/>
</dbReference>
<evidence type="ECO:0000313" key="5">
    <source>
        <dbReference type="EMBL" id="EFH84718.1"/>
    </source>
</evidence>
<accession>D6TWY5</accession>
<proteinExistence type="predicted"/>
<dbReference type="STRING" id="485913.Krac_5820"/>
<organism evidence="5 6">
    <name type="scientific">Ktedonobacter racemifer DSM 44963</name>
    <dbReference type="NCBI Taxonomy" id="485913"/>
    <lineage>
        <taxon>Bacteria</taxon>
        <taxon>Bacillati</taxon>
        <taxon>Chloroflexota</taxon>
        <taxon>Ktedonobacteria</taxon>
        <taxon>Ktedonobacterales</taxon>
        <taxon>Ktedonobacteraceae</taxon>
        <taxon>Ktedonobacter</taxon>
    </lineage>
</organism>
<gene>
    <name evidence="5" type="ORF">Krac_5820</name>
</gene>
<dbReference type="Pfam" id="PF01381">
    <property type="entry name" value="HTH_3"/>
    <property type="match status" value="1"/>
</dbReference>
<feature type="transmembrane region" description="Helical" evidence="2">
    <location>
        <begin position="829"/>
        <end position="858"/>
    </location>
</feature>
<keyword evidence="6" id="KW-1185">Reference proteome</keyword>
<feature type="transmembrane region" description="Helical" evidence="2">
    <location>
        <begin position="718"/>
        <end position="741"/>
    </location>
</feature>
<dbReference type="eggNOG" id="COG5635">
    <property type="taxonomic scope" value="Bacteria"/>
</dbReference>
<feature type="transmembrane region" description="Helical" evidence="2">
    <location>
        <begin position="594"/>
        <end position="614"/>
    </location>
</feature>
<dbReference type="GO" id="GO:0003677">
    <property type="term" value="F:DNA binding"/>
    <property type="evidence" value="ECO:0007669"/>
    <property type="project" value="UniProtKB-KW"/>
</dbReference>
<keyword evidence="2" id="KW-0472">Membrane</keyword>
<feature type="transmembrane region" description="Helical" evidence="2">
    <location>
        <begin position="795"/>
        <end position="823"/>
    </location>
</feature>
<dbReference type="Gene3D" id="3.40.50.300">
    <property type="entry name" value="P-loop containing nucleotide triphosphate hydrolases"/>
    <property type="match status" value="1"/>
</dbReference>
<dbReference type="Pfam" id="PF05729">
    <property type="entry name" value="NACHT"/>
    <property type="match status" value="1"/>
</dbReference>
<comment type="caution">
    <text evidence="5">The sequence shown here is derived from an EMBL/GenBank/DDBJ whole genome shotgun (WGS) entry which is preliminary data.</text>
</comment>
<dbReference type="OrthoDB" id="419058at2"/>
<dbReference type="InterPro" id="IPR001387">
    <property type="entry name" value="Cro/C1-type_HTH"/>
</dbReference>
<keyword evidence="2" id="KW-0812">Transmembrane</keyword>
<dbReference type="SMART" id="SM00530">
    <property type="entry name" value="HTH_XRE"/>
    <property type="match status" value="1"/>
</dbReference>
<feature type="domain" description="NACHT" evidence="3">
    <location>
        <begin position="195"/>
        <end position="284"/>
    </location>
</feature>
<dbReference type="PANTHER" id="PTHR46558">
    <property type="entry name" value="TRACRIPTIONAL REGULATORY PROTEIN-RELATED-RELATED"/>
    <property type="match status" value="1"/>
</dbReference>
<dbReference type="RefSeq" id="WP_007916460.1">
    <property type="nucleotide sequence ID" value="NZ_ADVG01000003.1"/>
</dbReference>
<feature type="transmembrane region" description="Helical" evidence="2">
    <location>
        <begin position="634"/>
        <end position="653"/>
    </location>
</feature>
<protein>
    <submittedName>
        <fullName evidence="5">Transcriptional regulator, XRE family</fullName>
    </submittedName>
</protein>
<feature type="transmembrane region" description="Helical" evidence="2">
    <location>
        <begin position="519"/>
        <end position="541"/>
    </location>
</feature>
<dbReference type="SUPFAM" id="SSF47413">
    <property type="entry name" value="lambda repressor-like DNA-binding domains"/>
    <property type="match status" value="1"/>
</dbReference>
<dbReference type="PANTHER" id="PTHR46558:SF15">
    <property type="entry name" value="HELIX-TURN-HELIX DOMAIN PROTEIN"/>
    <property type="match status" value="1"/>
</dbReference>
<dbReference type="InterPro" id="IPR010982">
    <property type="entry name" value="Lambda_DNA-bd_dom_sf"/>
</dbReference>
<evidence type="ECO:0000259" key="3">
    <source>
        <dbReference type="PROSITE" id="PS50837"/>
    </source>
</evidence>
<dbReference type="PROSITE" id="PS50943">
    <property type="entry name" value="HTH_CROC1"/>
    <property type="match status" value="1"/>
</dbReference>
<feature type="domain" description="HTH cro/C1-type" evidence="4">
    <location>
        <begin position="11"/>
        <end position="65"/>
    </location>
</feature>
<dbReference type="InParanoid" id="D6TWY5"/>
<dbReference type="EMBL" id="ADVG01000003">
    <property type="protein sequence ID" value="EFH84718.1"/>
    <property type="molecule type" value="Genomic_DNA"/>
</dbReference>